<dbReference type="GO" id="GO:0005615">
    <property type="term" value="C:extracellular space"/>
    <property type="evidence" value="ECO:0007669"/>
    <property type="project" value="TreeGrafter"/>
</dbReference>
<dbReference type="PROSITE" id="PS00233">
    <property type="entry name" value="CHIT_BIND_RR_1"/>
    <property type="match status" value="1"/>
</dbReference>
<organism evidence="4 5">
    <name type="scientific">Homarus americanus</name>
    <name type="common">American lobster</name>
    <dbReference type="NCBI Taxonomy" id="6706"/>
    <lineage>
        <taxon>Eukaryota</taxon>
        <taxon>Metazoa</taxon>
        <taxon>Ecdysozoa</taxon>
        <taxon>Arthropoda</taxon>
        <taxon>Crustacea</taxon>
        <taxon>Multicrustacea</taxon>
        <taxon>Malacostraca</taxon>
        <taxon>Eumalacostraca</taxon>
        <taxon>Eucarida</taxon>
        <taxon>Decapoda</taxon>
        <taxon>Pleocyemata</taxon>
        <taxon>Astacidea</taxon>
        <taxon>Nephropoidea</taxon>
        <taxon>Nephropidae</taxon>
        <taxon>Homarus</taxon>
    </lineage>
</organism>
<reference evidence="4" key="1">
    <citation type="journal article" date="2021" name="Sci. Adv.">
        <title>The American lobster genome reveals insights on longevity, neural, and immune adaptations.</title>
        <authorList>
            <person name="Polinski J.M."/>
            <person name="Zimin A.V."/>
            <person name="Clark K.F."/>
            <person name="Kohn A.B."/>
            <person name="Sadowski N."/>
            <person name="Timp W."/>
            <person name="Ptitsyn A."/>
            <person name="Khanna P."/>
            <person name="Romanova D.Y."/>
            <person name="Williams P."/>
            <person name="Greenwood S.J."/>
            <person name="Moroz L.L."/>
            <person name="Walt D.R."/>
            <person name="Bodnar A.G."/>
        </authorList>
    </citation>
    <scope>NUCLEOTIDE SEQUENCE</scope>
    <source>
        <strain evidence="4">GMGI-L3</strain>
    </source>
</reference>
<keyword evidence="5" id="KW-1185">Reference proteome</keyword>
<accession>A0A8J5JAV8</accession>
<dbReference type="PANTHER" id="PTHR12236">
    <property type="entry name" value="STRUCTURAL CONTITUENT OF CUTICLE"/>
    <property type="match status" value="1"/>
</dbReference>
<name>A0A8J5JAV8_HOMAM</name>
<sequence length="103" mass="11671">MVMVTMMVMMVYLADAHPVLDPYSYPPMPYDLRYGVRDQNFGNDFGHEEQNDGNSVSGRYYVLLPDGRRQVVTYTADHQRGYVATITYENVGFASQGPANSYS</sequence>
<keyword evidence="1 2" id="KW-0193">Cuticle</keyword>
<evidence type="ECO:0000313" key="4">
    <source>
        <dbReference type="EMBL" id="KAG7154815.1"/>
    </source>
</evidence>
<dbReference type="PANTHER" id="PTHR12236:SF79">
    <property type="entry name" value="CUTICULAR PROTEIN 50CB-RELATED"/>
    <property type="match status" value="1"/>
</dbReference>
<comment type="caution">
    <text evidence="4">The sequence shown here is derived from an EMBL/GenBank/DDBJ whole genome shotgun (WGS) entry which is preliminary data.</text>
</comment>
<dbReference type="InterPro" id="IPR051217">
    <property type="entry name" value="Insect_Cuticle_Struc_Prot"/>
</dbReference>
<gene>
    <name evidence="4" type="ORF">Hamer_G024892</name>
</gene>
<dbReference type="InterPro" id="IPR031311">
    <property type="entry name" value="CHIT_BIND_RR_consensus"/>
</dbReference>
<evidence type="ECO:0000256" key="1">
    <source>
        <dbReference type="ARBA" id="ARBA00022460"/>
    </source>
</evidence>
<evidence type="ECO:0000256" key="2">
    <source>
        <dbReference type="PROSITE-ProRule" id="PRU00497"/>
    </source>
</evidence>
<dbReference type="Proteomes" id="UP000747542">
    <property type="component" value="Unassembled WGS sequence"/>
</dbReference>
<dbReference type="EMBL" id="JAHLQT010043877">
    <property type="protein sequence ID" value="KAG7154815.1"/>
    <property type="molecule type" value="Genomic_DNA"/>
</dbReference>
<dbReference type="Pfam" id="PF00379">
    <property type="entry name" value="Chitin_bind_4"/>
    <property type="match status" value="1"/>
</dbReference>
<dbReference type="InterPro" id="IPR000618">
    <property type="entry name" value="Insect_cuticle"/>
</dbReference>
<dbReference type="PROSITE" id="PS51155">
    <property type="entry name" value="CHIT_BIND_RR_2"/>
    <property type="match status" value="1"/>
</dbReference>
<evidence type="ECO:0000256" key="3">
    <source>
        <dbReference type="SAM" id="SignalP"/>
    </source>
</evidence>
<proteinExistence type="predicted"/>
<evidence type="ECO:0000313" key="5">
    <source>
        <dbReference type="Proteomes" id="UP000747542"/>
    </source>
</evidence>
<feature type="chain" id="PRO_5035270122" evidence="3">
    <location>
        <begin position="17"/>
        <end position="103"/>
    </location>
</feature>
<dbReference type="AlphaFoldDB" id="A0A8J5JAV8"/>
<dbReference type="GO" id="GO:0031012">
    <property type="term" value="C:extracellular matrix"/>
    <property type="evidence" value="ECO:0007669"/>
    <property type="project" value="TreeGrafter"/>
</dbReference>
<keyword evidence="3" id="KW-0732">Signal</keyword>
<feature type="signal peptide" evidence="3">
    <location>
        <begin position="1"/>
        <end position="16"/>
    </location>
</feature>
<dbReference type="GO" id="GO:0042302">
    <property type="term" value="F:structural constituent of cuticle"/>
    <property type="evidence" value="ECO:0007669"/>
    <property type="project" value="UniProtKB-UniRule"/>
</dbReference>
<protein>
    <submittedName>
        <fullName evidence="4">Pro-resilin-like 154</fullName>
    </submittedName>
</protein>